<accession>A0A7C4FC93</accession>
<evidence type="ECO:0000256" key="1">
    <source>
        <dbReference type="ARBA" id="ARBA00022842"/>
    </source>
</evidence>
<gene>
    <name evidence="2" type="ORF">ENV17_07470</name>
</gene>
<protein>
    <submittedName>
        <fullName evidence="2">DNA-binding protein</fullName>
    </submittedName>
</protein>
<keyword evidence="1" id="KW-0460">Magnesium</keyword>
<sequence>MYLFDASAVVNLVKRGSLKPLGEGASLDLAVYEALNAVWKEHRLHGRLDSDTARAFVGILKEVFGVIPLESIRGFEVEVYELAFREGLTVYDAAYLYLALKGRLTLVSDDEELLEKASRYVRTSKTVDILKL</sequence>
<evidence type="ECO:0000313" key="2">
    <source>
        <dbReference type="EMBL" id="HGI44206.1"/>
    </source>
</evidence>
<proteinExistence type="predicted"/>
<dbReference type="SUPFAM" id="SSF88723">
    <property type="entry name" value="PIN domain-like"/>
    <property type="match status" value="1"/>
</dbReference>
<dbReference type="InterPro" id="IPR029060">
    <property type="entry name" value="PIN-like_dom_sf"/>
</dbReference>
<dbReference type="CDD" id="cd09873">
    <property type="entry name" value="PIN_Pae0151-like"/>
    <property type="match status" value="1"/>
</dbReference>
<dbReference type="EMBL" id="DTFI01000212">
    <property type="protein sequence ID" value="HGI44206.1"/>
    <property type="molecule type" value="Genomic_DNA"/>
</dbReference>
<dbReference type="PANTHER" id="PTHR35901:SF1">
    <property type="entry name" value="EXONUCLEASE VAPC9"/>
    <property type="match status" value="1"/>
</dbReference>
<dbReference type="PANTHER" id="PTHR35901">
    <property type="entry name" value="RIBONUCLEASE VAPC3"/>
    <property type="match status" value="1"/>
</dbReference>
<comment type="caution">
    <text evidence="2">The sequence shown here is derived from an EMBL/GenBank/DDBJ whole genome shotgun (WGS) entry which is preliminary data.</text>
</comment>
<dbReference type="GO" id="GO:0003677">
    <property type="term" value="F:DNA binding"/>
    <property type="evidence" value="ECO:0007669"/>
    <property type="project" value="UniProtKB-KW"/>
</dbReference>
<dbReference type="InterPro" id="IPR044153">
    <property type="entry name" value="PIN_Pae0151-like"/>
</dbReference>
<keyword evidence="2" id="KW-0238">DNA-binding</keyword>
<dbReference type="AlphaFoldDB" id="A0A7C4FC93"/>
<dbReference type="Gene3D" id="3.40.50.1010">
    <property type="entry name" value="5'-nuclease"/>
    <property type="match status" value="1"/>
</dbReference>
<organism evidence="2">
    <name type="scientific">Thermofilum pendens</name>
    <dbReference type="NCBI Taxonomy" id="2269"/>
    <lineage>
        <taxon>Archaea</taxon>
        <taxon>Thermoproteota</taxon>
        <taxon>Thermoprotei</taxon>
        <taxon>Thermofilales</taxon>
        <taxon>Thermofilaceae</taxon>
        <taxon>Thermofilum</taxon>
    </lineage>
</organism>
<reference evidence="2" key="1">
    <citation type="journal article" date="2020" name="mSystems">
        <title>Genome- and Community-Level Interaction Insights into Carbon Utilization and Element Cycling Functions of Hydrothermarchaeota in Hydrothermal Sediment.</title>
        <authorList>
            <person name="Zhou Z."/>
            <person name="Liu Y."/>
            <person name="Xu W."/>
            <person name="Pan J."/>
            <person name="Luo Z.H."/>
            <person name="Li M."/>
        </authorList>
    </citation>
    <scope>NUCLEOTIDE SEQUENCE [LARGE SCALE GENOMIC DNA]</scope>
    <source>
        <strain evidence="2">SpSt-735</strain>
    </source>
</reference>
<name>A0A7C4FC93_THEPE</name>
<dbReference type="InterPro" id="IPR051619">
    <property type="entry name" value="TypeII_TA_RNase_PINc/VapC"/>
</dbReference>